<comment type="caution">
    <text evidence="3">The sequence shown here is derived from an EMBL/GenBank/DDBJ whole genome shotgun (WGS) entry which is preliminary data.</text>
</comment>
<keyword evidence="1" id="KW-0732">Signal</keyword>
<accession>A0A9X1VX15</accession>
<evidence type="ECO:0000313" key="4">
    <source>
        <dbReference type="Proteomes" id="UP001139447"/>
    </source>
</evidence>
<dbReference type="RefSeq" id="WP_243306077.1">
    <property type="nucleotide sequence ID" value="NZ_JALGBI010000001.1"/>
</dbReference>
<dbReference type="InterPro" id="IPR010895">
    <property type="entry name" value="CHRD"/>
</dbReference>
<organism evidence="3 4">
    <name type="scientific">Variovorax terrae</name>
    <dbReference type="NCBI Taxonomy" id="2923278"/>
    <lineage>
        <taxon>Bacteria</taxon>
        <taxon>Pseudomonadati</taxon>
        <taxon>Pseudomonadota</taxon>
        <taxon>Betaproteobacteria</taxon>
        <taxon>Burkholderiales</taxon>
        <taxon>Comamonadaceae</taxon>
        <taxon>Variovorax</taxon>
    </lineage>
</organism>
<dbReference type="EMBL" id="JALGBI010000001">
    <property type="protein sequence ID" value="MCJ0763487.1"/>
    <property type="molecule type" value="Genomic_DNA"/>
</dbReference>
<dbReference type="PROSITE" id="PS51257">
    <property type="entry name" value="PROKAR_LIPOPROTEIN"/>
    <property type="match status" value="1"/>
</dbReference>
<proteinExistence type="predicted"/>
<protein>
    <submittedName>
        <fullName evidence="3">CHRD domain-containing protein</fullName>
    </submittedName>
</protein>
<evidence type="ECO:0000313" key="3">
    <source>
        <dbReference type="EMBL" id="MCJ0763487.1"/>
    </source>
</evidence>
<reference evidence="3" key="1">
    <citation type="submission" date="2022-03" db="EMBL/GenBank/DDBJ databases">
        <authorList>
            <person name="Woo C.Y."/>
        </authorList>
    </citation>
    <scope>NUCLEOTIDE SEQUENCE</scope>
    <source>
        <strain evidence="3">CYS-02</strain>
    </source>
</reference>
<dbReference type="AlphaFoldDB" id="A0A9X1VX15"/>
<feature type="domain" description="CHRD" evidence="2">
    <location>
        <begin position="33"/>
        <end position="152"/>
    </location>
</feature>
<dbReference type="SMART" id="SM00754">
    <property type="entry name" value="CHRD"/>
    <property type="match status" value="1"/>
</dbReference>
<dbReference type="Proteomes" id="UP001139447">
    <property type="component" value="Unassembled WGS sequence"/>
</dbReference>
<gene>
    <name evidence="3" type="ORF">MMF98_09720</name>
</gene>
<keyword evidence="4" id="KW-1185">Reference proteome</keyword>
<feature type="signal peptide" evidence="1">
    <location>
        <begin position="1"/>
        <end position="25"/>
    </location>
</feature>
<feature type="chain" id="PRO_5040817258" evidence="1">
    <location>
        <begin position="26"/>
        <end position="152"/>
    </location>
</feature>
<name>A0A9X1VX15_9BURK</name>
<evidence type="ECO:0000259" key="2">
    <source>
        <dbReference type="PROSITE" id="PS50933"/>
    </source>
</evidence>
<dbReference type="PROSITE" id="PS50933">
    <property type="entry name" value="CHRD"/>
    <property type="match status" value="1"/>
</dbReference>
<dbReference type="Pfam" id="PF07452">
    <property type="entry name" value="CHRD"/>
    <property type="match status" value="1"/>
</dbReference>
<sequence>MRTASSSFRVLAAAAILAVSGCSMMQPQREDDHLAAFSTRMTGMNEVPAVATTATGTVDAVLDKQTNLLRWKMSFNNLSGPATMAHFHGPAAIGANAGVVLPFKAPVASPYEGRATLTAQQAADLLAGKWYVNVHTAKNPAGEIRGQMIERK</sequence>
<evidence type="ECO:0000256" key="1">
    <source>
        <dbReference type="SAM" id="SignalP"/>
    </source>
</evidence>